<proteinExistence type="predicted"/>
<keyword evidence="2" id="KW-1185">Reference proteome</keyword>
<name>A0A8J4VI97_9ROSI</name>
<gene>
    <name evidence="1" type="ORF">CMV_024186</name>
</gene>
<sequence length="78" mass="9049">MFLIMRDLPDEQSISTGLLPISSFKSPSYLLNTFLMEDEADFSVKNERVPSNNASDGVLIYLWLLLYFHEFTRTREGQ</sequence>
<comment type="caution">
    <text evidence="1">The sequence shown here is derived from an EMBL/GenBank/DDBJ whole genome shotgun (WGS) entry which is preliminary data.</text>
</comment>
<accession>A0A8J4VI97</accession>
<evidence type="ECO:0000313" key="1">
    <source>
        <dbReference type="EMBL" id="KAF3950006.1"/>
    </source>
</evidence>
<organism evidence="1 2">
    <name type="scientific">Castanea mollissima</name>
    <name type="common">Chinese chestnut</name>
    <dbReference type="NCBI Taxonomy" id="60419"/>
    <lineage>
        <taxon>Eukaryota</taxon>
        <taxon>Viridiplantae</taxon>
        <taxon>Streptophyta</taxon>
        <taxon>Embryophyta</taxon>
        <taxon>Tracheophyta</taxon>
        <taxon>Spermatophyta</taxon>
        <taxon>Magnoliopsida</taxon>
        <taxon>eudicotyledons</taxon>
        <taxon>Gunneridae</taxon>
        <taxon>Pentapetalae</taxon>
        <taxon>rosids</taxon>
        <taxon>fabids</taxon>
        <taxon>Fagales</taxon>
        <taxon>Fagaceae</taxon>
        <taxon>Castanea</taxon>
    </lineage>
</organism>
<evidence type="ECO:0000313" key="2">
    <source>
        <dbReference type="Proteomes" id="UP000737018"/>
    </source>
</evidence>
<dbReference type="EMBL" id="JRKL02005724">
    <property type="protein sequence ID" value="KAF3950006.1"/>
    <property type="molecule type" value="Genomic_DNA"/>
</dbReference>
<dbReference type="Proteomes" id="UP000737018">
    <property type="component" value="Unassembled WGS sequence"/>
</dbReference>
<reference evidence="1" key="1">
    <citation type="submission" date="2020-03" db="EMBL/GenBank/DDBJ databases">
        <title>Castanea mollissima Vanexum genome sequencing.</title>
        <authorList>
            <person name="Staton M."/>
        </authorList>
    </citation>
    <scope>NUCLEOTIDE SEQUENCE</scope>
    <source>
        <tissue evidence="1">Leaf</tissue>
    </source>
</reference>
<protein>
    <submittedName>
        <fullName evidence="1">Uncharacterized protein</fullName>
    </submittedName>
</protein>
<dbReference type="AlphaFoldDB" id="A0A8J4VI97"/>